<comment type="similarity">
    <text evidence="2">Belongs to the SusD family.</text>
</comment>
<feature type="domain" description="SusD-like N-terminal" evidence="8">
    <location>
        <begin position="101"/>
        <end position="229"/>
    </location>
</feature>
<accession>A0A1E5UFA5</accession>
<dbReference type="OrthoDB" id="5694214at2"/>
<keyword evidence="4" id="KW-0472">Membrane</keyword>
<dbReference type="InterPro" id="IPR011990">
    <property type="entry name" value="TPR-like_helical_dom_sf"/>
</dbReference>
<reference evidence="9 10" key="1">
    <citation type="submission" date="2016-09" db="EMBL/GenBank/DDBJ databases">
        <authorList>
            <person name="Capua I."/>
            <person name="De Benedictis P."/>
            <person name="Joannis T."/>
            <person name="Lombin L.H."/>
            <person name="Cattoli G."/>
        </authorList>
    </citation>
    <scope>NUCLEOTIDE SEQUENCE [LARGE SCALE GENOMIC DNA]</scope>
    <source>
        <strain evidence="9 10">NRS-1</strain>
    </source>
</reference>
<dbReference type="CDD" id="cd08977">
    <property type="entry name" value="SusD"/>
    <property type="match status" value="1"/>
</dbReference>
<evidence type="ECO:0000313" key="9">
    <source>
        <dbReference type="EMBL" id="OEL11591.1"/>
    </source>
</evidence>
<dbReference type="GO" id="GO:0009279">
    <property type="term" value="C:cell outer membrane"/>
    <property type="evidence" value="ECO:0007669"/>
    <property type="project" value="UniProtKB-SubCell"/>
</dbReference>
<evidence type="ECO:0000256" key="6">
    <source>
        <dbReference type="SAM" id="SignalP"/>
    </source>
</evidence>
<keyword evidence="10" id="KW-1185">Reference proteome</keyword>
<gene>
    <name evidence="9" type="ORF">BHF72_1993</name>
</gene>
<comment type="caution">
    <text evidence="9">The sequence shown here is derived from an EMBL/GenBank/DDBJ whole genome shotgun (WGS) entry which is preliminary data.</text>
</comment>
<dbReference type="Gene3D" id="1.25.40.390">
    <property type="match status" value="1"/>
</dbReference>
<comment type="subcellular location">
    <subcellularLocation>
        <location evidence="1">Cell outer membrane</location>
    </subcellularLocation>
</comment>
<keyword evidence="3 6" id="KW-0732">Signal</keyword>
<evidence type="ECO:0000313" key="10">
    <source>
        <dbReference type="Proteomes" id="UP000095601"/>
    </source>
</evidence>
<feature type="domain" description="RagB/SusD" evidence="7">
    <location>
        <begin position="269"/>
        <end position="460"/>
    </location>
</feature>
<dbReference type="PROSITE" id="PS51257">
    <property type="entry name" value="PROKAR_LIPOPROTEIN"/>
    <property type="match status" value="1"/>
</dbReference>
<dbReference type="PATRIC" id="fig|237258.4.peg.1985"/>
<sequence>MKINIIKNLLLGGVLLISASSLQSCNDDWLDLKPEGRPVGDEVPLGGFEASAFGLYASLRTEGGVSDFTYVWTHCIRADDNEKGSTASDAATDGNVFNNFGYVATNGHIKNNWNGHYKIIYDANELINTAVASGDTSNGTMVNIAEAKAIRAFCYFELRRDYGEVPINLKTIDVPADEVAPKSTVAQVDAQIIKDLTEAAEVLPSQWPSSYLGRATKGMANALLAKLYLYQGNWAKALELSETVINSGVYQLNASYDNEFTKAGNNSKESVFEIQKTYDYPTKYTNNFYECQGVRGSGTWDLGWGFNVPSVELVAAYENGDLRKKTTILTSGGPDIYGSAGYTLPSVPTIAQQYWNGKAYTYPAERIQYAQNKNHWENIKIIRYADVVLMAAEAANELGQSGKAANYVNMIRNRAGLANTTAADQVTLRAAIKQERRIEFAMEFERFYDLVRWGDAPAVLGAKGYTDKNKYFPIPQEAIDKSQGVLVQNPNY</sequence>
<evidence type="ECO:0000259" key="7">
    <source>
        <dbReference type="Pfam" id="PF07980"/>
    </source>
</evidence>
<dbReference type="InterPro" id="IPR012944">
    <property type="entry name" value="SusD_RagB_dom"/>
</dbReference>
<feature type="chain" id="PRO_5009186899" evidence="6">
    <location>
        <begin position="27"/>
        <end position="492"/>
    </location>
</feature>
<dbReference type="RefSeq" id="WP_069797947.1">
    <property type="nucleotide sequence ID" value="NZ_CP034157.1"/>
</dbReference>
<dbReference type="Pfam" id="PF14322">
    <property type="entry name" value="SusD-like_3"/>
    <property type="match status" value="1"/>
</dbReference>
<dbReference type="STRING" id="237258.SAMN04489756_11512"/>
<proteinExistence type="inferred from homology"/>
<dbReference type="AlphaFoldDB" id="A0A1E5UFA5"/>
<name>A0A1E5UFA5_9FLAO</name>
<evidence type="ECO:0000256" key="2">
    <source>
        <dbReference type="ARBA" id="ARBA00006275"/>
    </source>
</evidence>
<dbReference type="Proteomes" id="UP000095601">
    <property type="component" value="Unassembled WGS sequence"/>
</dbReference>
<evidence type="ECO:0000256" key="4">
    <source>
        <dbReference type="ARBA" id="ARBA00023136"/>
    </source>
</evidence>
<feature type="signal peptide" evidence="6">
    <location>
        <begin position="1"/>
        <end position="26"/>
    </location>
</feature>
<dbReference type="InterPro" id="IPR033985">
    <property type="entry name" value="SusD-like_N"/>
</dbReference>
<evidence type="ECO:0000259" key="8">
    <source>
        <dbReference type="Pfam" id="PF14322"/>
    </source>
</evidence>
<dbReference type="SUPFAM" id="SSF48452">
    <property type="entry name" value="TPR-like"/>
    <property type="match status" value="1"/>
</dbReference>
<evidence type="ECO:0000256" key="5">
    <source>
        <dbReference type="ARBA" id="ARBA00023237"/>
    </source>
</evidence>
<keyword evidence="5" id="KW-0998">Cell outer membrane</keyword>
<protein>
    <submittedName>
        <fullName evidence="9">SusD family protein</fullName>
    </submittedName>
</protein>
<dbReference type="EMBL" id="MKGI01000031">
    <property type="protein sequence ID" value="OEL11591.1"/>
    <property type="molecule type" value="Genomic_DNA"/>
</dbReference>
<evidence type="ECO:0000256" key="3">
    <source>
        <dbReference type="ARBA" id="ARBA00022729"/>
    </source>
</evidence>
<dbReference type="KEGG" id="cnr:EB819_00530"/>
<evidence type="ECO:0000256" key="1">
    <source>
        <dbReference type="ARBA" id="ARBA00004442"/>
    </source>
</evidence>
<organism evidence="9 10">
    <name type="scientific">Cloacibacterium normanense</name>
    <dbReference type="NCBI Taxonomy" id="237258"/>
    <lineage>
        <taxon>Bacteria</taxon>
        <taxon>Pseudomonadati</taxon>
        <taxon>Bacteroidota</taxon>
        <taxon>Flavobacteriia</taxon>
        <taxon>Flavobacteriales</taxon>
        <taxon>Weeksellaceae</taxon>
    </lineage>
</organism>
<dbReference type="Pfam" id="PF07980">
    <property type="entry name" value="SusD_RagB"/>
    <property type="match status" value="1"/>
</dbReference>